<evidence type="ECO:0000256" key="8">
    <source>
        <dbReference type="ARBA" id="ARBA00022989"/>
    </source>
</evidence>
<feature type="compositionally biased region" description="Low complexity" evidence="11">
    <location>
        <begin position="138"/>
        <end position="148"/>
    </location>
</feature>
<keyword evidence="10 12" id="KW-0472">Membrane</keyword>
<dbReference type="PRINTS" id="PR01853">
    <property type="entry name" value="YAJCTRNLCASE"/>
</dbReference>
<keyword evidence="8 12" id="KW-1133">Transmembrane helix</keyword>
<evidence type="ECO:0000256" key="9">
    <source>
        <dbReference type="ARBA" id="ARBA00023010"/>
    </source>
</evidence>
<comment type="subcellular location">
    <subcellularLocation>
        <location evidence="1">Cell membrane</location>
        <topology evidence="1">Single-pass membrane protein</topology>
    </subcellularLocation>
</comment>
<gene>
    <name evidence="13" type="ORF">HMPREF9193_01073</name>
</gene>
<evidence type="ECO:0000256" key="6">
    <source>
        <dbReference type="ARBA" id="ARBA00022692"/>
    </source>
</evidence>
<dbReference type="Pfam" id="PF02699">
    <property type="entry name" value="YajC"/>
    <property type="match status" value="1"/>
</dbReference>
<evidence type="ECO:0000256" key="5">
    <source>
        <dbReference type="ARBA" id="ARBA00022475"/>
    </source>
</evidence>
<feature type="region of interest" description="Disordered" evidence="11">
    <location>
        <begin position="102"/>
        <end position="148"/>
    </location>
</feature>
<accession>A0ABN0NZC0</accession>
<dbReference type="NCBIfam" id="TIGR00739">
    <property type="entry name" value="yajC"/>
    <property type="match status" value="1"/>
</dbReference>
<comment type="similarity">
    <text evidence="2">Belongs to the YajC family.</text>
</comment>
<evidence type="ECO:0000256" key="3">
    <source>
        <dbReference type="ARBA" id="ARBA00014962"/>
    </source>
</evidence>
<keyword evidence="7" id="KW-0653">Protein transport</keyword>
<proteinExistence type="inferred from homology"/>
<keyword evidence="6 12" id="KW-0812">Transmembrane</keyword>
<reference evidence="13 14" key="1">
    <citation type="submission" date="2013-08" db="EMBL/GenBank/DDBJ databases">
        <authorList>
            <person name="Weinstock G."/>
            <person name="Sodergren E."/>
            <person name="Wylie T."/>
            <person name="Fulton L."/>
            <person name="Fulton R."/>
            <person name="Fronick C."/>
            <person name="O'Laughlin M."/>
            <person name="Godfrey J."/>
            <person name="Miner T."/>
            <person name="Herter B."/>
            <person name="Appelbaum E."/>
            <person name="Cordes M."/>
            <person name="Lek S."/>
            <person name="Wollam A."/>
            <person name="Pepin K.H."/>
            <person name="Palsikar V.B."/>
            <person name="Mitreva M."/>
            <person name="Wilson R.K."/>
        </authorList>
    </citation>
    <scope>NUCLEOTIDE SEQUENCE [LARGE SCALE GENOMIC DNA]</scope>
    <source>
        <strain evidence="13 14">ATCC 700332</strain>
    </source>
</reference>
<dbReference type="InterPro" id="IPR003849">
    <property type="entry name" value="Preprotein_translocase_YajC"/>
</dbReference>
<feature type="transmembrane region" description="Helical" evidence="12">
    <location>
        <begin position="15"/>
        <end position="35"/>
    </location>
</feature>
<evidence type="ECO:0000256" key="7">
    <source>
        <dbReference type="ARBA" id="ARBA00022927"/>
    </source>
</evidence>
<dbReference type="RefSeq" id="WP_021687284.1">
    <property type="nucleotide sequence ID" value="NZ_KI260564.1"/>
</dbReference>
<name>A0ABN0NZC0_TRELE</name>
<dbReference type="PANTHER" id="PTHR33909">
    <property type="entry name" value="SEC TRANSLOCON ACCESSORY COMPLEX SUBUNIT YAJC"/>
    <property type="match status" value="1"/>
</dbReference>
<evidence type="ECO:0000256" key="1">
    <source>
        <dbReference type="ARBA" id="ARBA00004162"/>
    </source>
</evidence>
<evidence type="ECO:0000256" key="2">
    <source>
        <dbReference type="ARBA" id="ARBA00006742"/>
    </source>
</evidence>
<evidence type="ECO:0000313" key="13">
    <source>
        <dbReference type="EMBL" id="ERJ93397.1"/>
    </source>
</evidence>
<sequence>MNVMSLLQNAAAPQGSLLSMILPIALIFVIFYFFIIRPQNKKQKETQKMIDALKKGDKIVTIGGIHGVISSTKEQSVIVKVDENAKIEFSRSAIATVIADKSEKTEKNDKAASQAESGKESEKKPLFGFGKSKKNDETSSSDTDTSKN</sequence>
<keyword evidence="4" id="KW-0813">Transport</keyword>
<protein>
    <recommendedName>
        <fullName evidence="3">Sec translocon accessory complex subunit YajC</fullName>
    </recommendedName>
</protein>
<keyword evidence="5" id="KW-1003">Cell membrane</keyword>
<dbReference type="PANTHER" id="PTHR33909:SF1">
    <property type="entry name" value="SEC TRANSLOCON ACCESSORY COMPLEX SUBUNIT YAJC"/>
    <property type="match status" value="1"/>
</dbReference>
<comment type="caution">
    <text evidence="13">The sequence shown here is derived from an EMBL/GenBank/DDBJ whole genome shotgun (WGS) entry which is preliminary data.</text>
</comment>
<dbReference type="EMBL" id="AWVH01000026">
    <property type="protein sequence ID" value="ERJ93397.1"/>
    <property type="molecule type" value="Genomic_DNA"/>
</dbReference>
<keyword evidence="14" id="KW-1185">Reference proteome</keyword>
<dbReference type="SMART" id="SM01323">
    <property type="entry name" value="YajC"/>
    <property type="match status" value="1"/>
</dbReference>
<organism evidence="13 14">
    <name type="scientific">Treponema lecithinolyticum ATCC 700332</name>
    <dbReference type="NCBI Taxonomy" id="1321815"/>
    <lineage>
        <taxon>Bacteria</taxon>
        <taxon>Pseudomonadati</taxon>
        <taxon>Spirochaetota</taxon>
        <taxon>Spirochaetia</taxon>
        <taxon>Spirochaetales</taxon>
        <taxon>Treponemataceae</taxon>
        <taxon>Treponema</taxon>
    </lineage>
</organism>
<evidence type="ECO:0000256" key="10">
    <source>
        <dbReference type="ARBA" id="ARBA00023136"/>
    </source>
</evidence>
<evidence type="ECO:0000313" key="14">
    <source>
        <dbReference type="Proteomes" id="UP000016649"/>
    </source>
</evidence>
<keyword evidence="9" id="KW-0811">Translocation</keyword>
<evidence type="ECO:0000256" key="4">
    <source>
        <dbReference type="ARBA" id="ARBA00022448"/>
    </source>
</evidence>
<evidence type="ECO:0000256" key="11">
    <source>
        <dbReference type="SAM" id="MobiDB-lite"/>
    </source>
</evidence>
<evidence type="ECO:0000256" key="12">
    <source>
        <dbReference type="SAM" id="Phobius"/>
    </source>
</evidence>
<dbReference type="Proteomes" id="UP000016649">
    <property type="component" value="Unassembled WGS sequence"/>
</dbReference>